<dbReference type="PIRSF" id="PIRSF010372">
    <property type="entry name" value="PaiB"/>
    <property type="match status" value="1"/>
</dbReference>
<name>A0ABQ3E5D0_9GAMM</name>
<dbReference type="PANTHER" id="PTHR35802:SF1">
    <property type="entry name" value="PROTEASE SYNTHASE AND SPORULATION PROTEIN PAI 2"/>
    <property type="match status" value="1"/>
</dbReference>
<dbReference type="Proteomes" id="UP000646745">
    <property type="component" value="Unassembled WGS sequence"/>
</dbReference>
<dbReference type="EMBL" id="BMZI01000004">
    <property type="protein sequence ID" value="GHB21626.1"/>
    <property type="molecule type" value="Genomic_DNA"/>
</dbReference>
<evidence type="ECO:0000256" key="1">
    <source>
        <dbReference type="SAM" id="MobiDB-lite"/>
    </source>
</evidence>
<dbReference type="InterPro" id="IPR012349">
    <property type="entry name" value="Split_barrel_FMN-bd"/>
</dbReference>
<dbReference type="SUPFAM" id="SSF50475">
    <property type="entry name" value="FMN-binding split barrel"/>
    <property type="match status" value="1"/>
</dbReference>
<dbReference type="Pfam" id="PF04299">
    <property type="entry name" value="FMN_bind_2"/>
    <property type="match status" value="1"/>
</dbReference>
<reference evidence="3" key="1">
    <citation type="journal article" date="2019" name="Int. J. Syst. Evol. Microbiol.">
        <title>The Global Catalogue of Microorganisms (GCM) 10K type strain sequencing project: providing services to taxonomists for standard genome sequencing and annotation.</title>
        <authorList>
            <consortium name="The Broad Institute Genomics Platform"/>
            <consortium name="The Broad Institute Genome Sequencing Center for Infectious Disease"/>
            <person name="Wu L."/>
            <person name="Ma J."/>
        </authorList>
    </citation>
    <scope>NUCLEOTIDE SEQUENCE [LARGE SCALE GENOMIC DNA]</scope>
    <source>
        <strain evidence="3">KCTC 32998</strain>
    </source>
</reference>
<feature type="compositionally biased region" description="Polar residues" evidence="1">
    <location>
        <begin position="214"/>
        <end position="224"/>
    </location>
</feature>
<keyword evidence="3" id="KW-1185">Reference proteome</keyword>
<evidence type="ECO:0000313" key="2">
    <source>
        <dbReference type="EMBL" id="GHB21626.1"/>
    </source>
</evidence>
<organism evidence="2 3">
    <name type="scientific">Salinicola rhizosphaerae</name>
    <dbReference type="NCBI Taxonomy" id="1443141"/>
    <lineage>
        <taxon>Bacteria</taxon>
        <taxon>Pseudomonadati</taxon>
        <taxon>Pseudomonadota</taxon>
        <taxon>Gammaproteobacteria</taxon>
        <taxon>Oceanospirillales</taxon>
        <taxon>Halomonadaceae</taxon>
        <taxon>Salinicola</taxon>
    </lineage>
</organism>
<protein>
    <submittedName>
        <fullName evidence="2">Transcriptional regulator</fullName>
    </submittedName>
</protein>
<dbReference type="RefSeq" id="WP_189444594.1">
    <property type="nucleotide sequence ID" value="NZ_BMZI01000004.1"/>
</dbReference>
<proteinExistence type="predicted"/>
<dbReference type="Gene3D" id="2.30.110.10">
    <property type="entry name" value="Electron Transport, Fmn-binding Protein, Chain A"/>
    <property type="match status" value="1"/>
</dbReference>
<comment type="caution">
    <text evidence="2">The sequence shown here is derived from an EMBL/GenBank/DDBJ whole genome shotgun (WGS) entry which is preliminary data.</text>
</comment>
<evidence type="ECO:0000313" key="3">
    <source>
        <dbReference type="Proteomes" id="UP000646745"/>
    </source>
</evidence>
<sequence length="230" mass="25906">MYHPGQFRLGDTEEIRKLIERFPFANLITQSATGEIQADHLPLVPAPAWASGNQTLWGHIARANPLAADTDERPAMAIFHGAQTYITPSWYPAKREHGKVVPTWNYEIVHVRGRLRLIDDPAWLQRAVGHLTDRFESERDMPWSIDDAPADFIGKLCHAIVGLELTIERVEGKRKASQHKSLEERESIRRGLVDERGFDAMKAARLSGMDRDSSSATDEQCPTSSDREGL</sequence>
<dbReference type="InterPro" id="IPR007396">
    <property type="entry name" value="TR_PAI2-type"/>
</dbReference>
<feature type="region of interest" description="Disordered" evidence="1">
    <location>
        <begin position="204"/>
        <end position="230"/>
    </location>
</feature>
<accession>A0ABQ3E5D0</accession>
<dbReference type="PANTHER" id="PTHR35802">
    <property type="entry name" value="PROTEASE SYNTHASE AND SPORULATION PROTEIN PAI 2"/>
    <property type="match status" value="1"/>
</dbReference>
<gene>
    <name evidence="2" type="ORF">GCM10009038_20610</name>
</gene>